<feature type="signal peptide" evidence="1">
    <location>
        <begin position="1"/>
        <end position="19"/>
    </location>
</feature>
<evidence type="ECO:0000313" key="4">
    <source>
        <dbReference type="Proteomes" id="UP000315377"/>
    </source>
</evidence>
<reference evidence="3 4" key="1">
    <citation type="submission" date="2019-07" db="EMBL/GenBank/DDBJ databases">
        <title>Paenibacillus thiaminolyticus NRRL B-4156.</title>
        <authorList>
            <person name="Hehnly C."/>
            <person name="Zhang L."/>
        </authorList>
    </citation>
    <scope>NUCLEOTIDE SEQUENCE [LARGE SCALE GENOMIC DNA]</scope>
    <source>
        <strain evidence="3 4">NRRL B-4156</strain>
    </source>
</reference>
<proteinExistence type="predicted"/>
<evidence type="ECO:0000313" key="3">
    <source>
        <dbReference type="EMBL" id="QDM43366.1"/>
    </source>
</evidence>
<name>A0AAP9DVI7_PANTH</name>
<dbReference type="GeneID" id="76995812"/>
<reference evidence="2 5" key="2">
    <citation type="submission" date="2022-05" db="EMBL/GenBank/DDBJ databases">
        <title>Genome Sequencing of Bee-Associated Microbes.</title>
        <authorList>
            <person name="Dunlap C."/>
        </authorList>
    </citation>
    <scope>NUCLEOTIDE SEQUENCE [LARGE SCALE GENOMIC DNA]</scope>
    <source>
        <strain evidence="2 5">NRRL B-14613</strain>
    </source>
</reference>
<dbReference type="EMBL" id="JAMDMM010000004">
    <property type="protein sequence ID" value="MCY9605803.1"/>
    <property type="molecule type" value="Genomic_DNA"/>
</dbReference>
<organism evidence="3 4">
    <name type="scientific">Paenibacillus thiaminolyticus</name>
    <name type="common">Bacillus thiaminolyticus</name>
    <dbReference type="NCBI Taxonomy" id="49283"/>
    <lineage>
        <taxon>Bacteria</taxon>
        <taxon>Bacillati</taxon>
        <taxon>Bacillota</taxon>
        <taxon>Bacilli</taxon>
        <taxon>Bacillales</taxon>
        <taxon>Paenibacillaceae</taxon>
        <taxon>Paenibacillus</taxon>
    </lineage>
</organism>
<protein>
    <recommendedName>
        <fullName evidence="6">DUF4359 domain-containing protein</fullName>
    </recommendedName>
</protein>
<evidence type="ECO:0000313" key="5">
    <source>
        <dbReference type="Proteomes" id="UP001209276"/>
    </source>
</evidence>
<evidence type="ECO:0000256" key="1">
    <source>
        <dbReference type="SAM" id="SignalP"/>
    </source>
</evidence>
<evidence type="ECO:0000313" key="2">
    <source>
        <dbReference type="EMBL" id="MCY9605803.1"/>
    </source>
</evidence>
<dbReference type="Proteomes" id="UP000315377">
    <property type="component" value="Chromosome"/>
</dbReference>
<dbReference type="AlphaFoldDB" id="A0AAP9DVI7"/>
<keyword evidence="5" id="KW-1185">Reference proteome</keyword>
<dbReference type="RefSeq" id="WP_087442305.1">
    <property type="nucleotide sequence ID" value="NZ_CABMNB010000025.1"/>
</dbReference>
<keyword evidence="1" id="KW-0732">Signal</keyword>
<accession>A0AAP9DVI7</accession>
<gene>
    <name evidence="3" type="ORF">FLT43_07470</name>
    <name evidence="2" type="ORF">M5W83_01225</name>
</gene>
<dbReference type="EMBL" id="CP041405">
    <property type="protein sequence ID" value="QDM43366.1"/>
    <property type="molecule type" value="Genomic_DNA"/>
</dbReference>
<sequence>MKKYIATALVLVLVLAVLTVPQQDDYASWMKNRIKREADNVLMDWGVELAGERLIRSTSSCANYVVLSLCETKVTEQNKFRAIGAFHQFIALGRIQDLIRLN</sequence>
<evidence type="ECO:0008006" key="6">
    <source>
        <dbReference type="Google" id="ProtNLM"/>
    </source>
</evidence>
<feature type="chain" id="PRO_5042968899" description="DUF4359 domain-containing protein" evidence="1">
    <location>
        <begin position="20"/>
        <end position="102"/>
    </location>
</feature>
<dbReference type="Proteomes" id="UP001209276">
    <property type="component" value="Unassembled WGS sequence"/>
</dbReference>